<evidence type="ECO:0000256" key="4">
    <source>
        <dbReference type="ARBA" id="ARBA00023204"/>
    </source>
</evidence>
<dbReference type="CDD" id="cd00540">
    <property type="entry name" value="AAG"/>
    <property type="match status" value="1"/>
</dbReference>
<keyword evidence="2 5" id="KW-0227">DNA damage</keyword>
<dbReference type="Pfam" id="PF02245">
    <property type="entry name" value="Pur_DNA_glyco"/>
    <property type="match status" value="1"/>
</dbReference>
<evidence type="ECO:0000313" key="6">
    <source>
        <dbReference type="EMBL" id="HGW93763.1"/>
    </source>
</evidence>
<dbReference type="PANTHER" id="PTHR10429:SF0">
    <property type="entry name" value="DNA-3-METHYLADENINE GLYCOSYLASE"/>
    <property type="match status" value="1"/>
</dbReference>
<dbReference type="GO" id="GO:0006284">
    <property type="term" value="P:base-excision repair"/>
    <property type="evidence" value="ECO:0007669"/>
    <property type="project" value="InterPro"/>
</dbReference>
<dbReference type="NCBIfam" id="TIGR00567">
    <property type="entry name" value="3mg"/>
    <property type="match status" value="1"/>
</dbReference>
<comment type="similarity">
    <text evidence="1 5">Belongs to the DNA glycosylase MPG family.</text>
</comment>
<reference evidence="6" key="1">
    <citation type="journal article" date="2020" name="mSystems">
        <title>Genome- and Community-Level Interaction Insights into Carbon Utilization and Element Cycling Functions of Hydrothermarchaeota in Hydrothermal Sediment.</title>
        <authorList>
            <person name="Zhou Z."/>
            <person name="Liu Y."/>
            <person name="Xu W."/>
            <person name="Pan J."/>
            <person name="Luo Z.H."/>
            <person name="Li M."/>
        </authorList>
    </citation>
    <scope>NUCLEOTIDE SEQUENCE [LARGE SCALE GENOMIC DNA]</scope>
    <source>
        <strain evidence="6">SpSt-402</strain>
    </source>
</reference>
<evidence type="ECO:0000256" key="3">
    <source>
        <dbReference type="ARBA" id="ARBA00022801"/>
    </source>
</evidence>
<evidence type="ECO:0000256" key="2">
    <source>
        <dbReference type="ARBA" id="ARBA00022763"/>
    </source>
</evidence>
<name>A0A832M3N7_9CYAN</name>
<comment type="caution">
    <text evidence="6">The sequence shown here is derived from an EMBL/GenBank/DDBJ whole genome shotgun (WGS) entry which is preliminary data.</text>
</comment>
<protein>
    <recommendedName>
        <fullName evidence="5">Putative 3-methyladenine DNA glycosylase</fullName>
        <ecNumber evidence="5">3.2.2.-</ecNumber>
    </recommendedName>
</protein>
<dbReference type="EMBL" id="DSRD01000370">
    <property type="protein sequence ID" value="HGW93763.1"/>
    <property type="molecule type" value="Genomic_DNA"/>
</dbReference>
<dbReference type="PANTHER" id="PTHR10429">
    <property type="entry name" value="DNA-3-METHYLADENINE GLYCOSYLASE"/>
    <property type="match status" value="1"/>
</dbReference>
<gene>
    <name evidence="6" type="ORF">ENR47_05705</name>
</gene>
<evidence type="ECO:0000256" key="5">
    <source>
        <dbReference type="HAMAP-Rule" id="MF_00527"/>
    </source>
</evidence>
<evidence type="ECO:0000256" key="1">
    <source>
        <dbReference type="ARBA" id="ARBA00009232"/>
    </source>
</evidence>
<keyword evidence="4 5" id="KW-0234">DNA repair</keyword>
<dbReference type="InterPro" id="IPR036995">
    <property type="entry name" value="MPG_sf"/>
</dbReference>
<dbReference type="AlphaFoldDB" id="A0A832M3N7"/>
<dbReference type="SUPFAM" id="SSF50486">
    <property type="entry name" value="FMT C-terminal domain-like"/>
    <property type="match status" value="1"/>
</dbReference>
<proteinExistence type="inferred from homology"/>
<dbReference type="GO" id="GO:0003677">
    <property type="term" value="F:DNA binding"/>
    <property type="evidence" value="ECO:0007669"/>
    <property type="project" value="InterPro"/>
</dbReference>
<dbReference type="HAMAP" id="MF_00527">
    <property type="entry name" value="3MGH"/>
    <property type="match status" value="1"/>
</dbReference>
<sequence>MKKFSAGYRLIQPDWFARPATEVAPDTIGCTLVRQFPNGEVLRGAIVESEAYTPDDPACHAYRRQTERNAVMFGPPGRTYVYLIYGMYYCLNFVTDLDTVPSAVLIRAVQLETVPAWIDLAKESKLDRVAAGPGKLCRALKIDRHLNGFPLQVGAPLWLEHRTPEFQQGIETGTVSLTQTTRIGLSQGIDLPWRWYLSDCPAVSKR</sequence>
<dbReference type="Gene3D" id="3.10.300.10">
    <property type="entry name" value="Methylpurine-DNA glycosylase (MPG)"/>
    <property type="match status" value="1"/>
</dbReference>
<dbReference type="InterPro" id="IPR011034">
    <property type="entry name" value="Formyl_transferase-like_C_sf"/>
</dbReference>
<keyword evidence="3 5" id="KW-0378">Hydrolase</keyword>
<organism evidence="6">
    <name type="scientific">Oscillatoriales cyanobacterium SpSt-402</name>
    <dbReference type="NCBI Taxonomy" id="2282168"/>
    <lineage>
        <taxon>Bacteria</taxon>
        <taxon>Bacillati</taxon>
        <taxon>Cyanobacteriota</taxon>
        <taxon>Cyanophyceae</taxon>
        <taxon>Oscillatoriophycideae</taxon>
        <taxon>Oscillatoriales</taxon>
    </lineage>
</organism>
<dbReference type="EC" id="3.2.2.-" evidence="5"/>
<accession>A0A832M3N7</accession>
<dbReference type="GO" id="GO:0003905">
    <property type="term" value="F:alkylbase DNA N-glycosylase activity"/>
    <property type="evidence" value="ECO:0007669"/>
    <property type="project" value="InterPro"/>
</dbReference>
<dbReference type="InterPro" id="IPR003180">
    <property type="entry name" value="MPG"/>
</dbReference>